<feature type="compositionally biased region" description="Gly residues" evidence="1">
    <location>
        <begin position="1"/>
        <end position="11"/>
    </location>
</feature>
<dbReference type="AlphaFoldDB" id="A0A211WD39"/>
<proteinExistence type="predicted"/>
<name>A0A211WD39_PSEAI</name>
<evidence type="ECO:0000313" key="4">
    <source>
        <dbReference type="Proteomes" id="UP000194857"/>
    </source>
</evidence>
<gene>
    <name evidence="2" type="ORF">CAZ10_28430</name>
    <name evidence="3" type="ORF">IPC1295_16625</name>
</gene>
<reference evidence="3 5" key="2">
    <citation type="submission" date="2017-08" db="EMBL/GenBank/DDBJ databases">
        <authorList>
            <person name="Feschi L."/>
            <person name="Jeukens J."/>
            <person name="Emond-Rheault J.-G."/>
            <person name="Kukavica-Ibrulj I."/>
            <person name="Boyle B."/>
            <person name="Levesque R.C."/>
        </authorList>
    </citation>
    <scope>NUCLEOTIDE SEQUENCE [LARGE SCALE GENOMIC DNA]</scope>
    <source>
        <strain evidence="3 5">PA-W36</strain>
    </source>
</reference>
<evidence type="ECO:0000313" key="3">
    <source>
        <dbReference type="EMBL" id="RPM14240.1"/>
    </source>
</evidence>
<evidence type="ECO:0000313" key="5">
    <source>
        <dbReference type="Proteomes" id="UP000284767"/>
    </source>
</evidence>
<organism evidence="2 4">
    <name type="scientific">Pseudomonas aeruginosa</name>
    <dbReference type="NCBI Taxonomy" id="287"/>
    <lineage>
        <taxon>Bacteria</taxon>
        <taxon>Pseudomonadati</taxon>
        <taxon>Pseudomonadota</taxon>
        <taxon>Gammaproteobacteria</taxon>
        <taxon>Pseudomonadales</taxon>
        <taxon>Pseudomonadaceae</taxon>
        <taxon>Pseudomonas</taxon>
    </lineage>
</organism>
<protein>
    <submittedName>
        <fullName evidence="2">Uncharacterized protein</fullName>
    </submittedName>
</protein>
<evidence type="ECO:0000256" key="1">
    <source>
        <dbReference type="SAM" id="MobiDB-lite"/>
    </source>
</evidence>
<comment type="caution">
    <text evidence="2">The sequence shown here is derived from an EMBL/GenBank/DDBJ whole genome shotgun (WGS) entry which is preliminary data.</text>
</comment>
<dbReference type="EMBL" id="NFFZ01000019">
    <property type="protein sequence ID" value="OTI57034.1"/>
    <property type="molecule type" value="Genomic_DNA"/>
</dbReference>
<accession>A0A211WD39</accession>
<dbReference type="Proteomes" id="UP000284767">
    <property type="component" value="Unassembled WGS sequence"/>
</dbReference>
<dbReference type="EMBL" id="NSNE01000009">
    <property type="protein sequence ID" value="RPM14240.1"/>
    <property type="molecule type" value="Genomic_DNA"/>
</dbReference>
<reference evidence="2 4" key="1">
    <citation type="submission" date="2017-05" db="EMBL/GenBank/DDBJ databases">
        <authorList>
            <person name="Song R."/>
            <person name="Chenine A.L."/>
            <person name="Ruprecht R.M."/>
        </authorList>
    </citation>
    <scope>NUCLEOTIDE SEQUENCE [LARGE SCALE GENOMIC DNA]</scope>
    <source>
        <strain evidence="2 4">S567_C10_BS</strain>
    </source>
</reference>
<feature type="region of interest" description="Disordered" evidence="1">
    <location>
        <begin position="1"/>
        <end position="62"/>
    </location>
</feature>
<sequence>MGDEAGSGSGRHAGFRGSQGIEGALPRAGTRLPLAKPLPGRGPEGREPAVGSRWAGHCLGRA</sequence>
<evidence type="ECO:0000313" key="2">
    <source>
        <dbReference type="EMBL" id="OTI57034.1"/>
    </source>
</evidence>
<reference evidence="3 5" key="3">
    <citation type="submission" date="2019-01" db="EMBL/GenBank/DDBJ databases">
        <title>The Pseudomonas aeruginosa pan-genome provides new insights on its population structure, horizontal gene transfer and pathogenicity.</title>
        <authorList>
            <person name="Freschi L."/>
            <person name="Vincent A.T."/>
            <person name="Jeukens J."/>
            <person name="Emond-Rheault J.-G."/>
            <person name="Kukavica-Ibrulj I."/>
            <person name="Dupont M.-J."/>
            <person name="Charette S.J."/>
            <person name="Boyle B."/>
            <person name="Levesque R.C."/>
        </authorList>
    </citation>
    <scope>NUCLEOTIDE SEQUENCE [LARGE SCALE GENOMIC DNA]</scope>
    <source>
        <strain evidence="3 5">PA-W36</strain>
    </source>
</reference>
<dbReference type="Proteomes" id="UP000194857">
    <property type="component" value="Unassembled WGS sequence"/>
</dbReference>